<keyword evidence="3" id="KW-1185">Reference proteome</keyword>
<proteinExistence type="predicted"/>
<feature type="domain" description="Glycosyl transferase family 1" evidence="1">
    <location>
        <begin position="188"/>
        <end position="304"/>
    </location>
</feature>
<sequence length="390" mass="45338">MKKIFFATRVRGFFRHLFSNEKMEYEIINNYKGFYELNSRKRRIITKIAKSSLFDFLGVIQIIKCNNKEGDINGSFNRFLDSDKSYFIYLENPTALYHYKLGRGKSILGKKRISKYLNDKNLKAIVCMSQACYNTFDDVCGNWKKGDEMKKVIYPLVPRNNLVSEQSIDQRVENEEVHLLFIAQGIRFLSKGALEVIEAFKRLRADGRAVNLTMITSIEDVDDNLINSIRKMENIKLLDFTLSYEQMEKIYAESTILLQPTSDESFGLTILEGIKAGLPVLATKLYAIPEMVNDGFNGYLTDPQWWFFDNNNIPNPKVWNHREETIYSGKIDDKIIQFLYEKISHLDDNRDTLKQMSLNSLKVANSDSFNEEKIILEWNNLFNSLCENGN</sequence>
<dbReference type="RefSeq" id="WP_205185105.1">
    <property type="nucleotide sequence ID" value="NZ_JAFBFC010000002.1"/>
</dbReference>
<dbReference type="Proteomes" id="UP000809829">
    <property type="component" value="Unassembled WGS sequence"/>
</dbReference>
<comment type="caution">
    <text evidence="2">The sequence shown here is derived from an EMBL/GenBank/DDBJ whole genome shotgun (WGS) entry which is preliminary data.</text>
</comment>
<evidence type="ECO:0000259" key="1">
    <source>
        <dbReference type="Pfam" id="PF00534"/>
    </source>
</evidence>
<dbReference type="Gene3D" id="3.40.50.2000">
    <property type="entry name" value="Glycogen Phosphorylase B"/>
    <property type="match status" value="1"/>
</dbReference>
<dbReference type="Pfam" id="PF00534">
    <property type="entry name" value="Glycos_transf_1"/>
    <property type="match status" value="1"/>
</dbReference>
<reference evidence="2 3" key="1">
    <citation type="submission" date="2021-01" db="EMBL/GenBank/DDBJ databases">
        <title>Genomic Encyclopedia of Type Strains, Phase IV (KMG-IV): sequencing the most valuable type-strain genomes for metagenomic binning, comparative biology and taxonomic classification.</title>
        <authorList>
            <person name="Goeker M."/>
        </authorList>
    </citation>
    <scope>NUCLEOTIDE SEQUENCE [LARGE SCALE GENOMIC DNA]</scope>
    <source>
        <strain evidence="2 3">DSM 104297</strain>
    </source>
</reference>
<dbReference type="CDD" id="cd03801">
    <property type="entry name" value="GT4_PimA-like"/>
    <property type="match status" value="1"/>
</dbReference>
<name>A0ABS2QS84_9BACI</name>
<dbReference type="PANTHER" id="PTHR12526">
    <property type="entry name" value="GLYCOSYLTRANSFERASE"/>
    <property type="match status" value="1"/>
</dbReference>
<dbReference type="InterPro" id="IPR001296">
    <property type="entry name" value="Glyco_trans_1"/>
</dbReference>
<dbReference type="PANTHER" id="PTHR12526:SF630">
    <property type="entry name" value="GLYCOSYLTRANSFERASE"/>
    <property type="match status" value="1"/>
</dbReference>
<gene>
    <name evidence="2" type="ORF">JOC83_001140</name>
</gene>
<evidence type="ECO:0000313" key="2">
    <source>
        <dbReference type="EMBL" id="MBM7702306.1"/>
    </source>
</evidence>
<protein>
    <submittedName>
        <fullName evidence="2">Glycosyltransferase involved in cell wall biosynthesis</fullName>
    </submittedName>
</protein>
<accession>A0ABS2QS84</accession>
<dbReference type="SUPFAM" id="SSF53756">
    <property type="entry name" value="UDP-Glycosyltransferase/glycogen phosphorylase"/>
    <property type="match status" value="1"/>
</dbReference>
<dbReference type="EMBL" id="JAFBFC010000002">
    <property type="protein sequence ID" value="MBM7702306.1"/>
    <property type="molecule type" value="Genomic_DNA"/>
</dbReference>
<evidence type="ECO:0000313" key="3">
    <source>
        <dbReference type="Proteomes" id="UP000809829"/>
    </source>
</evidence>
<organism evidence="2 3">
    <name type="scientific">Priestia iocasae</name>
    <dbReference type="NCBI Taxonomy" id="2291674"/>
    <lineage>
        <taxon>Bacteria</taxon>
        <taxon>Bacillati</taxon>
        <taxon>Bacillota</taxon>
        <taxon>Bacilli</taxon>
        <taxon>Bacillales</taxon>
        <taxon>Bacillaceae</taxon>
        <taxon>Priestia</taxon>
    </lineage>
</organism>